<name>A0ACB8A1N9_9AGAM</name>
<proteinExistence type="predicted"/>
<keyword evidence="2" id="KW-1185">Reference proteome</keyword>
<reference evidence="1" key="1">
    <citation type="journal article" date="2021" name="New Phytol.">
        <title>Evolutionary innovations through gain and loss of genes in the ectomycorrhizal Boletales.</title>
        <authorList>
            <person name="Wu G."/>
            <person name="Miyauchi S."/>
            <person name="Morin E."/>
            <person name="Kuo A."/>
            <person name="Drula E."/>
            <person name="Varga T."/>
            <person name="Kohler A."/>
            <person name="Feng B."/>
            <person name="Cao Y."/>
            <person name="Lipzen A."/>
            <person name="Daum C."/>
            <person name="Hundley H."/>
            <person name="Pangilinan J."/>
            <person name="Johnson J."/>
            <person name="Barry K."/>
            <person name="LaButti K."/>
            <person name="Ng V."/>
            <person name="Ahrendt S."/>
            <person name="Min B."/>
            <person name="Choi I.G."/>
            <person name="Park H."/>
            <person name="Plett J.M."/>
            <person name="Magnuson J."/>
            <person name="Spatafora J.W."/>
            <person name="Nagy L.G."/>
            <person name="Henrissat B."/>
            <person name="Grigoriev I.V."/>
            <person name="Yang Z.L."/>
            <person name="Xu J."/>
            <person name="Martin F.M."/>
        </authorList>
    </citation>
    <scope>NUCLEOTIDE SEQUENCE</scope>
    <source>
        <strain evidence="1">ATCC 28755</strain>
    </source>
</reference>
<evidence type="ECO:0000313" key="1">
    <source>
        <dbReference type="EMBL" id="KAH7906617.1"/>
    </source>
</evidence>
<protein>
    <submittedName>
        <fullName evidence="1">Uncharacterized protein</fullName>
    </submittedName>
</protein>
<dbReference type="EMBL" id="MU267995">
    <property type="protein sequence ID" value="KAH7906617.1"/>
    <property type="molecule type" value="Genomic_DNA"/>
</dbReference>
<sequence length="233" mass="25181">MHSARLVATAIAISSMLQVSTGRVFPRDSHDGTMSAPSSQATQSSVTETAATSKMTQSSYNTQSKVWSTTTHTPQSTQSQPSSNQPYGSPTSQATQPSTKSRSYTLTHSGQPPKPTGSVVNCDNVLDWKANTQYTAGNQTVYTSNLWTAKQSSHNNPPNDAAMEWNFPGSCTEPRPPVTVSCQGVSAWNKQAQHNSGGQVKYNGHLWYAPHWVSINAPDDKSGPWVDQGICKY</sequence>
<gene>
    <name evidence="1" type="ORF">BJ138DRAFT_1129780</name>
</gene>
<evidence type="ECO:0000313" key="2">
    <source>
        <dbReference type="Proteomes" id="UP000790377"/>
    </source>
</evidence>
<dbReference type="Proteomes" id="UP000790377">
    <property type="component" value="Unassembled WGS sequence"/>
</dbReference>
<accession>A0ACB8A1N9</accession>
<organism evidence="1 2">
    <name type="scientific">Hygrophoropsis aurantiaca</name>
    <dbReference type="NCBI Taxonomy" id="72124"/>
    <lineage>
        <taxon>Eukaryota</taxon>
        <taxon>Fungi</taxon>
        <taxon>Dikarya</taxon>
        <taxon>Basidiomycota</taxon>
        <taxon>Agaricomycotina</taxon>
        <taxon>Agaricomycetes</taxon>
        <taxon>Agaricomycetidae</taxon>
        <taxon>Boletales</taxon>
        <taxon>Coniophorineae</taxon>
        <taxon>Hygrophoropsidaceae</taxon>
        <taxon>Hygrophoropsis</taxon>
    </lineage>
</organism>
<comment type="caution">
    <text evidence="1">The sequence shown here is derived from an EMBL/GenBank/DDBJ whole genome shotgun (WGS) entry which is preliminary data.</text>
</comment>